<keyword evidence="6 15" id="KW-0812">Transmembrane</keyword>
<dbReference type="FunFam" id="1.20.120.80:FF:000001">
    <property type="entry name" value="Cytochrome (Ubi)quinol oxidase subunit III"/>
    <property type="match status" value="1"/>
</dbReference>
<evidence type="ECO:0000256" key="16">
    <source>
        <dbReference type="SAM" id="MobiDB-lite"/>
    </source>
</evidence>
<evidence type="ECO:0000256" key="12">
    <source>
        <dbReference type="ARBA" id="ARBA00031884"/>
    </source>
</evidence>
<evidence type="ECO:0000256" key="9">
    <source>
        <dbReference type="ARBA" id="ARBA00023136"/>
    </source>
</evidence>
<evidence type="ECO:0000256" key="2">
    <source>
        <dbReference type="ARBA" id="ARBA00010581"/>
    </source>
</evidence>
<name>A0A6M8HXM1_9PROT</name>
<evidence type="ECO:0000256" key="3">
    <source>
        <dbReference type="ARBA" id="ARBA00011700"/>
    </source>
</evidence>
<comment type="function">
    <text evidence="10">Cytochrome bo(3) ubiquinol terminal oxidase is the component of the aerobic respiratory chain of E.coli that predominates when cells are grown at high aeration. Has proton pump activity across the membrane in addition to electron transfer, pumping 2 protons/electron.</text>
</comment>
<dbReference type="AlphaFoldDB" id="A0A6M8HXM1"/>
<evidence type="ECO:0000256" key="6">
    <source>
        <dbReference type="ARBA" id="ARBA00022692"/>
    </source>
</evidence>
<dbReference type="RefSeq" id="WP_171837852.1">
    <property type="nucleotide sequence ID" value="NZ_CP053709.1"/>
</dbReference>
<dbReference type="GO" id="GO:0019646">
    <property type="term" value="P:aerobic electron transport chain"/>
    <property type="evidence" value="ECO:0007669"/>
    <property type="project" value="InterPro"/>
</dbReference>
<geneLocation type="plasmid" evidence="19 20">
    <name>unnamed1</name>
</geneLocation>
<evidence type="ECO:0000256" key="5">
    <source>
        <dbReference type="ARBA" id="ARBA00022475"/>
    </source>
</evidence>
<dbReference type="EMBL" id="CP053709">
    <property type="protein sequence ID" value="QKE92945.1"/>
    <property type="molecule type" value="Genomic_DNA"/>
</dbReference>
<feature type="transmembrane region" description="Helical" evidence="17">
    <location>
        <begin position="155"/>
        <end position="177"/>
    </location>
</feature>
<evidence type="ECO:0000256" key="11">
    <source>
        <dbReference type="ARBA" id="ARBA00030072"/>
    </source>
</evidence>
<evidence type="ECO:0000256" key="4">
    <source>
        <dbReference type="ARBA" id="ARBA00014687"/>
    </source>
</evidence>
<evidence type="ECO:0000256" key="1">
    <source>
        <dbReference type="ARBA" id="ARBA00004651"/>
    </source>
</evidence>
<dbReference type="Proteomes" id="UP000500767">
    <property type="component" value="Plasmid unnamed1"/>
</dbReference>
<evidence type="ECO:0000256" key="17">
    <source>
        <dbReference type="SAM" id="Phobius"/>
    </source>
</evidence>
<evidence type="ECO:0000313" key="20">
    <source>
        <dbReference type="Proteomes" id="UP000500767"/>
    </source>
</evidence>
<comment type="subcellular location">
    <subcellularLocation>
        <location evidence="1 15">Cell membrane</location>
        <topology evidence="1 15">Multi-pass membrane protein</topology>
    </subcellularLocation>
</comment>
<dbReference type="PANTHER" id="PTHR11403:SF2">
    <property type="entry name" value="CYTOCHROME BO(3) UBIQUINOL OXIDASE SUBUNIT 3"/>
    <property type="match status" value="1"/>
</dbReference>
<evidence type="ECO:0000256" key="8">
    <source>
        <dbReference type="ARBA" id="ARBA00023002"/>
    </source>
</evidence>
<accession>A0A6M8HXM1</accession>
<feature type="region of interest" description="Disordered" evidence="16">
    <location>
        <begin position="1"/>
        <end position="33"/>
    </location>
</feature>
<dbReference type="PROSITE" id="PS50253">
    <property type="entry name" value="COX3"/>
    <property type="match status" value="1"/>
</dbReference>
<reference evidence="19 20" key="1">
    <citation type="journal article" date="2014" name="World J. Microbiol. Biotechnol.">
        <title>Biodiversity and physiological characteristics of Antarctic and Arctic lichens-associated bacteria.</title>
        <authorList>
            <person name="Lee Y.M."/>
            <person name="Kim E.H."/>
            <person name="Lee H.K."/>
            <person name="Hong S.G."/>
        </authorList>
    </citation>
    <scope>NUCLEOTIDE SEQUENCE [LARGE SCALE GENOMIC DNA]</scope>
    <source>
        <strain evidence="19 20">PAMC 26569</strain>
        <plasmid evidence="19">unnamed1</plasmid>
    </source>
</reference>
<dbReference type="InterPro" id="IPR013833">
    <property type="entry name" value="Cyt_c_oxidase_su3_a-hlx"/>
</dbReference>
<proteinExistence type="inferred from homology"/>
<feature type="domain" description="Heme-copper oxidase subunit III family profile" evidence="18">
    <location>
        <begin position="47"/>
        <end position="223"/>
    </location>
</feature>
<comment type="subunit">
    <text evidence="3">Heterooctamer of two A chains, two B chains, two C chains and two D chains.</text>
</comment>
<dbReference type="KEGG" id="lck:HN018_22255"/>
<keyword evidence="9 17" id="KW-0472">Membrane</keyword>
<dbReference type="InterPro" id="IPR024791">
    <property type="entry name" value="Cyt_c/ubiquinol_Oxase_su3"/>
</dbReference>
<evidence type="ECO:0000256" key="15">
    <source>
        <dbReference type="RuleBase" id="RU003376"/>
    </source>
</evidence>
<evidence type="ECO:0000256" key="13">
    <source>
        <dbReference type="ARBA" id="ARBA00032189"/>
    </source>
</evidence>
<feature type="transmembrane region" description="Helical" evidence="17">
    <location>
        <begin position="47"/>
        <end position="71"/>
    </location>
</feature>
<dbReference type="PANTHER" id="PTHR11403">
    <property type="entry name" value="CYTOCHROME C OXIDASE SUBUNIT III"/>
    <property type="match status" value="1"/>
</dbReference>
<sequence length="225" mass="24545">MSAFHGASTQGGADPYQLGRGDSARDRGRTSEHAAKELPSKRIITGYGFWVFLISDIIMFSAFFAAYTVLVGATARGPGGRQLFDLCNTEIETGCLLASSFTCGLASVASRARSKAWFYGAMMVTFVFGLCFLALEIDEFYGMVAAGNGPTRSAFLSGFFALVGCHGLHVTAGSLWLLTMMAQVYAKGFRPDIMRRLLCFSLFWHTLDIIWVALFTVVYCEGVRP</sequence>
<dbReference type="CDD" id="cd02863">
    <property type="entry name" value="Ubiquinol_oxidase_III"/>
    <property type="match status" value="1"/>
</dbReference>
<dbReference type="InterPro" id="IPR033946">
    <property type="entry name" value="Ubiquinol_oxase_su3_dom"/>
</dbReference>
<dbReference type="Gene3D" id="1.20.120.80">
    <property type="entry name" value="Cytochrome c oxidase, subunit III, four-helix bundle"/>
    <property type="match status" value="1"/>
</dbReference>
<keyword evidence="19" id="KW-0614">Plasmid</keyword>
<keyword evidence="5" id="KW-1003">Cell membrane</keyword>
<evidence type="ECO:0000259" key="18">
    <source>
        <dbReference type="PROSITE" id="PS50253"/>
    </source>
</evidence>
<feature type="transmembrane region" description="Helical" evidence="17">
    <location>
        <begin position="197"/>
        <end position="219"/>
    </location>
</feature>
<feature type="compositionally biased region" description="Basic and acidic residues" evidence="16">
    <location>
        <begin position="22"/>
        <end position="33"/>
    </location>
</feature>
<comment type="similarity">
    <text evidence="2 15">Belongs to the cytochrome c oxidase subunit 3 family.</text>
</comment>
<evidence type="ECO:0000256" key="7">
    <source>
        <dbReference type="ARBA" id="ARBA00022989"/>
    </source>
</evidence>
<evidence type="ECO:0000256" key="14">
    <source>
        <dbReference type="ARBA" id="ARBA00032717"/>
    </source>
</evidence>
<dbReference type="GO" id="GO:0004129">
    <property type="term" value="F:cytochrome-c oxidase activity"/>
    <property type="evidence" value="ECO:0007669"/>
    <property type="project" value="InterPro"/>
</dbReference>
<organism evidence="19 20">
    <name type="scientific">Lichenicola cladoniae</name>
    <dbReference type="NCBI Taxonomy" id="1484109"/>
    <lineage>
        <taxon>Bacteria</taxon>
        <taxon>Pseudomonadati</taxon>
        <taxon>Pseudomonadota</taxon>
        <taxon>Alphaproteobacteria</taxon>
        <taxon>Acetobacterales</taxon>
        <taxon>Acetobacteraceae</taxon>
        <taxon>Lichenicola</taxon>
    </lineage>
</organism>
<feature type="transmembrane region" description="Helical" evidence="17">
    <location>
        <begin position="116"/>
        <end position="135"/>
    </location>
</feature>
<keyword evidence="8" id="KW-0560">Oxidoreductase</keyword>
<dbReference type="InterPro" id="IPR035973">
    <property type="entry name" value="Cyt_c_oxidase_su3-like_sf"/>
</dbReference>
<dbReference type="SUPFAM" id="SSF81452">
    <property type="entry name" value="Cytochrome c oxidase subunit III-like"/>
    <property type="match status" value="1"/>
</dbReference>
<keyword evidence="7 17" id="KW-1133">Transmembrane helix</keyword>
<dbReference type="Pfam" id="PF00510">
    <property type="entry name" value="COX3"/>
    <property type="match status" value="1"/>
</dbReference>
<evidence type="ECO:0000256" key="10">
    <source>
        <dbReference type="ARBA" id="ARBA00025694"/>
    </source>
</evidence>
<gene>
    <name evidence="19" type="ORF">HN018_22255</name>
</gene>
<protein>
    <recommendedName>
        <fullName evidence="4">Cytochrome bo(3) ubiquinol oxidase subunit 3</fullName>
    </recommendedName>
    <alternativeName>
        <fullName evidence="13">Cytochrome o ubiquinol oxidase subunit 3</fullName>
    </alternativeName>
    <alternativeName>
        <fullName evidence="11">Oxidase bo(3) subunit 3</fullName>
    </alternativeName>
    <alternativeName>
        <fullName evidence="14">Ubiquinol oxidase polypeptide III</fullName>
    </alternativeName>
    <alternativeName>
        <fullName evidence="12">Ubiquinol oxidase subunit 3</fullName>
    </alternativeName>
</protein>
<dbReference type="GO" id="GO:0005886">
    <property type="term" value="C:plasma membrane"/>
    <property type="evidence" value="ECO:0007669"/>
    <property type="project" value="UniProtKB-SubCell"/>
</dbReference>
<dbReference type="InterPro" id="IPR000298">
    <property type="entry name" value="Cyt_c_oxidase-like_su3"/>
</dbReference>
<dbReference type="GO" id="GO:0016491">
    <property type="term" value="F:oxidoreductase activity"/>
    <property type="evidence" value="ECO:0007669"/>
    <property type="project" value="UniProtKB-KW"/>
</dbReference>
<evidence type="ECO:0000313" key="19">
    <source>
        <dbReference type="EMBL" id="QKE92945.1"/>
    </source>
</evidence>
<keyword evidence="20" id="KW-1185">Reference proteome</keyword>